<protein>
    <submittedName>
        <fullName evidence="6">23S rRNA (Guanosine2251-2'-O)-methyltransferase</fullName>
        <ecNumber evidence="6">2.1.1.185</ecNumber>
    </submittedName>
</protein>
<organism evidence="6 7">
    <name type="scientific">Alicyclobacillus cycloheptanicus</name>
    <dbReference type="NCBI Taxonomy" id="1457"/>
    <lineage>
        <taxon>Bacteria</taxon>
        <taxon>Bacillati</taxon>
        <taxon>Bacillota</taxon>
        <taxon>Bacilli</taxon>
        <taxon>Bacillales</taxon>
        <taxon>Alicyclobacillaceae</taxon>
        <taxon>Alicyclobacillus</taxon>
    </lineage>
</organism>
<comment type="caution">
    <text evidence="6">The sequence shown here is derived from an EMBL/GenBank/DDBJ whole genome shotgun (WGS) entry which is preliminary data.</text>
</comment>
<evidence type="ECO:0000256" key="2">
    <source>
        <dbReference type="ARBA" id="ARBA00022603"/>
    </source>
</evidence>
<dbReference type="CDD" id="cd18103">
    <property type="entry name" value="SpoU-like_RlmB"/>
    <property type="match status" value="1"/>
</dbReference>
<dbReference type="PANTHER" id="PTHR46429:SF1">
    <property type="entry name" value="23S RRNA (GUANOSINE-2'-O-)-METHYLTRANSFERASE RLMB"/>
    <property type="match status" value="1"/>
</dbReference>
<dbReference type="InterPro" id="IPR029028">
    <property type="entry name" value="Alpha/beta_knot_MTases"/>
</dbReference>
<dbReference type="Gene3D" id="3.30.1330.30">
    <property type="match status" value="1"/>
</dbReference>
<evidence type="ECO:0000313" key="7">
    <source>
        <dbReference type="Proteomes" id="UP001232973"/>
    </source>
</evidence>
<dbReference type="EMBL" id="JAUSTP010000018">
    <property type="protein sequence ID" value="MDQ0190385.1"/>
    <property type="molecule type" value="Genomic_DNA"/>
</dbReference>
<dbReference type="GO" id="GO:0032259">
    <property type="term" value="P:methylation"/>
    <property type="evidence" value="ECO:0007669"/>
    <property type="project" value="UniProtKB-KW"/>
</dbReference>
<dbReference type="InterPro" id="IPR029026">
    <property type="entry name" value="tRNA_m1G_MTases_N"/>
</dbReference>
<evidence type="ECO:0000313" key="6">
    <source>
        <dbReference type="EMBL" id="MDQ0190385.1"/>
    </source>
</evidence>
<dbReference type="InterPro" id="IPR029064">
    <property type="entry name" value="Ribosomal_eL30-like_sf"/>
</dbReference>
<dbReference type="SUPFAM" id="SSF55315">
    <property type="entry name" value="L30e-like"/>
    <property type="match status" value="1"/>
</dbReference>
<evidence type="ECO:0000256" key="4">
    <source>
        <dbReference type="SAM" id="MobiDB-lite"/>
    </source>
</evidence>
<dbReference type="InterPro" id="IPR004441">
    <property type="entry name" value="rRNA_MeTrfase_TrmH"/>
</dbReference>
<dbReference type="SUPFAM" id="SSF75217">
    <property type="entry name" value="alpha/beta knot"/>
    <property type="match status" value="1"/>
</dbReference>
<evidence type="ECO:0000259" key="5">
    <source>
        <dbReference type="SMART" id="SM00967"/>
    </source>
</evidence>
<sequence>MQRSARKTRPEEKPGRDERRAGGRRGRAGARRDRDEAPAKRGGERGGTRDGAKRGHGLMAARGADRERQEAVVDTPPAEEFVAGRRPVLEALRAGTPINKIVIAQGAEGGSLAEIVGKAKAAGVLLQNAPKAHLTSVAGENHQGVLAYVAPRAYADLEDVIARKTGQAPLIILLDGVTDPHNLGAVVRTAEAAGAQGVVIPKRRSVPLTGTVAKAAAGALEYVPVARVSNLNQAMDRLKKAGYWIVGLAAEGDTPYTEVDYRGSIALVVGSEGQGLSRLVEERCDYLVRLPMHGEVQSLNASVAAGVMLYEIVRQRG</sequence>
<name>A0ABT9XJT4_9BACL</name>
<reference evidence="6 7" key="1">
    <citation type="submission" date="2023-07" db="EMBL/GenBank/DDBJ databases">
        <title>Genomic Encyclopedia of Type Strains, Phase IV (KMG-IV): sequencing the most valuable type-strain genomes for metagenomic binning, comparative biology and taxonomic classification.</title>
        <authorList>
            <person name="Goeker M."/>
        </authorList>
    </citation>
    <scope>NUCLEOTIDE SEQUENCE [LARGE SCALE GENOMIC DNA]</scope>
    <source>
        <strain evidence="6 7">DSM 4006</strain>
    </source>
</reference>
<dbReference type="InterPro" id="IPR013123">
    <property type="entry name" value="SpoU_subst-bd"/>
</dbReference>
<dbReference type="NCBIfam" id="TIGR00186">
    <property type="entry name" value="rRNA_methyl_3"/>
    <property type="match status" value="1"/>
</dbReference>
<accession>A0ABT9XJT4</accession>
<gene>
    <name evidence="6" type="ORF">J2S03_002249</name>
</gene>
<dbReference type="Pfam" id="PF00588">
    <property type="entry name" value="SpoU_methylase"/>
    <property type="match status" value="1"/>
</dbReference>
<evidence type="ECO:0000256" key="1">
    <source>
        <dbReference type="ARBA" id="ARBA00007228"/>
    </source>
</evidence>
<comment type="similarity">
    <text evidence="1">Belongs to the class IV-like SAM-binding methyltransferase superfamily. RNA methyltransferase TrmH family.</text>
</comment>
<dbReference type="PANTHER" id="PTHR46429">
    <property type="entry name" value="23S RRNA (GUANOSINE-2'-O-)-METHYLTRANSFERASE RLMB"/>
    <property type="match status" value="1"/>
</dbReference>
<keyword evidence="3 6" id="KW-0808">Transferase</keyword>
<evidence type="ECO:0000256" key="3">
    <source>
        <dbReference type="ARBA" id="ARBA00022679"/>
    </source>
</evidence>
<keyword evidence="7" id="KW-1185">Reference proteome</keyword>
<dbReference type="Pfam" id="PF08032">
    <property type="entry name" value="SpoU_sub_bind"/>
    <property type="match status" value="1"/>
</dbReference>
<feature type="compositionally biased region" description="Basic and acidic residues" evidence="4">
    <location>
        <begin position="30"/>
        <end position="53"/>
    </location>
</feature>
<dbReference type="Proteomes" id="UP001232973">
    <property type="component" value="Unassembled WGS sequence"/>
</dbReference>
<feature type="compositionally biased region" description="Basic and acidic residues" evidence="4">
    <location>
        <begin position="8"/>
        <end position="21"/>
    </location>
</feature>
<proteinExistence type="inferred from homology"/>
<dbReference type="SMART" id="SM00967">
    <property type="entry name" value="SpoU_sub_bind"/>
    <property type="match status" value="1"/>
</dbReference>
<feature type="region of interest" description="Disordered" evidence="4">
    <location>
        <begin position="1"/>
        <end position="78"/>
    </location>
</feature>
<dbReference type="EC" id="2.1.1.185" evidence="6"/>
<keyword evidence="2 6" id="KW-0489">Methyltransferase</keyword>
<dbReference type="Gene3D" id="3.40.1280.10">
    <property type="match status" value="1"/>
</dbReference>
<dbReference type="GO" id="GO:0008168">
    <property type="term" value="F:methyltransferase activity"/>
    <property type="evidence" value="ECO:0007669"/>
    <property type="project" value="UniProtKB-KW"/>
</dbReference>
<dbReference type="InterPro" id="IPR001537">
    <property type="entry name" value="SpoU_MeTrfase"/>
</dbReference>
<feature type="domain" description="RNA 2-O ribose methyltransferase substrate binding" evidence="5">
    <location>
        <begin position="81"/>
        <end position="155"/>
    </location>
</feature>